<evidence type="ECO:0000256" key="10">
    <source>
        <dbReference type="ARBA" id="ARBA00023136"/>
    </source>
</evidence>
<evidence type="ECO:0000256" key="1">
    <source>
        <dbReference type="ARBA" id="ARBA00004434"/>
    </source>
</evidence>
<dbReference type="InterPro" id="IPR029160">
    <property type="entry name" value="UQCC4"/>
</dbReference>
<evidence type="ECO:0000256" key="4">
    <source>
        <dbReference type="ARBA" id="ARBA00022692"/>
    </source>
</evidence>
<gene>
    <name evidence="12" type="ORF">J4Q44_G00281390</name>
</gene>
<dbReference type="PANTHER" id="PTHR35268:SF1">
    <property type="entry name" value="UBIQUINOL-CYTOCHROME-C REDUCTASE COMPLEX ASSEMBLY FACTOR 4"/>
    <property type="match status" value="1"/>
</dbReference>
<evidence type="ECO:0000313" key="12">
    <source>
        <dbReference type="EMBL" id="KAK6302086.1"/>
    </source>
</evidence>
<dbReference type="PRINTS" id="PR02042">
    <property type="entry name" value="CCSMST1"/>
</dbReference>
<keyword evidence="5" id="KW-0732">Signal</keyword>
<evidence type="ECO:0000256" key="11">
    <source>
        <dbReference type="ARBA" id="ARBA00034713"/>
    </source>
</evidence>
<evidence type="ECO:0000256" key="3">
    <source>
        <dbReference type="ARBA" id="ARBA00022660"/>
    </source>
</evidence>
<evidence type="ECO:0000313" key="13">
    <source>
        <dbReference type="Proteomes" id="UP001356427"/>
    </source>
</evidence>
<evidence type="ECO:0000256" key="5">
    <source>
        <dbReference type="ARBA" id="ARBA00022729"/>
    </source>
</evidence>
<evidence type="ECO:0000256" key="7">
    <source>
        <dbReference type="ARBA" id="ARBA00022982"/>
    </source>
</evidence>
<name>A0AAN8LJN1_9TELE</name>
<proteinExistence type="inferred from homology"/>
<dbReference type="Proteomes" id="UP001356427">
    <property type="component" value="Unassembled WGS sequence"/>
</dbReference>
<dbReference type="GO" id="GO:0005743">
    <property type="term" value="C:mitochondrial inner membrane"/>
    <property type="evidence" value="ECO:0007669"/>
    <property type="project" value="UniProtKB-SubCell"/>
</dbReference>
<keyword evidence="4" id="KW-0812">Transmembrane</keyword>
<comment type="caution">
    <text evidence="12">The sequence shown here is derived from an EMBL/GenBank/DDBJ whole genome shotgun (WGS) entry which is preliminary data.</text>
</comment>
<reference evidence="12 13" key="1">
    <citation type="submission" date="2021-04" db="EMBL/GenBank/DDBJ databases">
        <authorList>
            <person name="De Guttry C."/>
            <person name="Zahm M."/>
            <person name="Klopp C."/>
            <person name="Cabau C."/>
            <person name="Louis A."/>
            <person name="Berthelot C."/>
            <person name="Parey E."/>
            <person name="Roest Crollius H."/>
            <person name="Montfort J."/>
            <person name="Robinson-Rechavi M."/>
            <person name="Bucao C."/>
            <person name="Bouchez O."/>
            <person name="Gislard M."/>
            <person name="Lluch J."/>
            <person name="Milhes M."/>
            <person name="Lampietro C."/>
            <person name="Lopez Roques C."/>
            <person name="Donnadieu C."/>
            <person name="Braasch I."/>
            <person name="Desvignes T."/>
            <person name="Postlethwait J."/>
            <person name="Bobe J."/>
            <person name="Wedekind C."/>
            <person name="Guiguen Y."/>
        </authorList>
    </citation>
    <scope>NUCLEOTIDE SEQUENCE [LARGE SCALE GENOMIC DNA]</scope>
    <source>
        <strain evidence="12">Cs_M1</strain>
        <tissue evidence="12">Blood</tissue>
    </source>
</reference>
<dbReference type="InterPro" id="IPR023248">
    <property type="entry name" value="UQCC4_vert"/>
</dbReference>
<sequence length="139" mass="15989">MSRIGRVLSRLSHHSLCRETVIYGTKTKQRLNHARTLSLTSQRLGKSKTADEDGEELSHPIKFTTSKASHKTWNVDQSLGSKYQRPWWKVLPISLFGLSFLLWCALRGETNIDEQLEKNLYEHLPGLLLDEEEEQSKPS</sequence>
<evidence type="ECO:0000256" key="2">
    <source>
        <dbReference type="ARBA" id="ARBA00022448"/>
    </source>
</evidence>
<keyword evidence="8" id="KW-1133">Transmembrane helix</keyword>
<evidence type="ECO:0000256" key="9">
    <source>
        <dbReference type="ARBA" id="ARBA00023128"/>
    </source>
</evidence>
<dbReference type="EMBL" id="JAGTTL010000026">
    <property type="protein sequence ID" value="KAK6302086.1"/>
    <property type="molecule type" value="Genomic_DNA"/>
</dbReference>
<comment type="similarity">
    <text evidence="11">Belongs to the UQCC4 family.</text>
</comment>
<evidence type="ECO:0000256" key="6">
    <source>
        <dbReference type="ARBA" id="ARBA00022792"/>
    </source>
</evidence>
<keyword evidence="9" id="KW-0496">Mitochondrion</keyword>
<accession>A0AAN8LJN1</accession>
<keyword evidence="7" id="KW-0249">Electron transport</keyword>
<comment type="subcellular location">
    <subcellularLocation>
        <location evidence="1">Mitochondrion inner membrane</location>
        <topology evidence="1">Single-pass membrane protein</topology>
    </subcellularLocation>
</comment>
<keyword evidence="2" id="KW-0813">Transport</keyword>
<evidence type="ECO:0000256" key="8">
    <source>
        <dbReference type="ARBA" id="ARBA00022989"/>
    </source>
</evidence>
<organism evidence="12 13">
    <name type="scientific">Coregonus suidteri</name>
    <dbReference type="NCBI Taxonomy" id="861788"/>
    <lineage>
        <taxon>Eukaryota</taxon>
        <taxon>Metazoa</taxon>
        <taxon>Chordata</taxon>
        <taxon>Craniata</taxon>
        <taxon>Vertebrata</taxon>
        <taxon>Euteleostomi</taxon>
        <taxon>Actinopterygii</taxon>
        <taxon>Neopterygii</taxon>
        <taxon>Teleostei</taxon>
        <taxon>Protacanthopterygii</taxon>
        <taxon>Salmoniformes</taxon>
        <taxon>Salmonidae</taxon>
        <taxon>Coregoninae</taxon>
        <taxon>Coregonus</taxon>
    </lineage>
</organism>
<keyword evidence="13" id="KW-1185">Reference proteome</keyword>
<keyword evidence="6" id="KW-0999">Mitochondrion inner membrane</keyword>
<dbReference type="PANTHER" id="PTHR35268">
    <property type="entry name" value="PROTEIN CCSMST1"/>
    <property type="match status" value="1"/>
</dbReference>
<keyword evidence="10" id="KW-0472">Membrane</keyword>
<keyword evidence="3" id="KW-0679">Respiratory chain</keyword>
<dbReference type="AlphaFoldDB" id="A0AAN8LJN1"/>
<dbReference type="Pfam" id="PF15013">
    <property type="entry name" value="CCSMST1"/>
    <property type="match status" value="1"/>
</dbReference>
<protein>
    <submittedName>
        <fullName evidence="12">Uncharacterized protein</fullName>
    </submittedName>
</protein>